<dbReference type="InterPro" id="IPR045337">
    <property type="entry name" value="MmgE_PrpD_C"/>
</dbReference>
<keyword evidence="5" id="KW-1185">Reference proteome</keyword>
<dbReference type="Pfam" id="PF19305">
    <property type="entry name" value="MmgE_PrpD_C"/>
    <property type="match status" value="1"/>
</dbReference>
<dbReference type="SUPFAM" id="SSF103378">
    <property type="entry name" value="2-methylcitrate dehydratase PrpD"/>
    <property type="match status" value="1"/>
</dbReference>
<reference evidence="4 5" key="1">
    <citation type="submission" date="2018-05" db="EMBL/GenBank/DDBJ databases">
        <title>Micromonospora from Atacama Desert.</title>
        <authorList>
            <person name="Carro L."/>
            <person name="Goodfellow M."/>
            <person name="Klenk H.-P."/>
        </authorList>
    </citation>
    <scope>NUCLEOTIDE SEQUENCE [LARGE SCALE GENOMIC DNA]</scope>
    <source>
        <strain evidence="4 5">LB32</strain>
    </source>
</reference>
<comment type="similarity">
    <text evidence="1">Belongs to the PrpD family.</text>
</comment>
<dbReference type="OrthoDB" id="9797528at2"/>
<dbReference type="InterPro" id="IPR045336">
    <property type="entry name" value="MmgE_PrpD_N"/>
</dbReference>
<feature type="domain" description="MmgE/PrpD N-terminal" evidence="2">
    <location>
        <begin position="23"/>
        <end position="275"/>
    </location>
</feature>
<dbReference type="Gene3D" id="3.30.1330.120">
    <property type="entry name" value="2-methylcitrate dehydratase PrpD"/>
    <property type="match status" value="1"/>
</dbReference>
<protein>
    <submittedName>
        <fullName evidence="4">2-methylcitrate dehydratase</fullName>
    </submittedName>
</protein>
<dbReference type="Proteomes" id="UP000266889">
    <property type="component" value="Unassembled WGS sequence"/>
</dbReference>
<dbReference type="AlphaFoldDB" id="A0A3N9XKG8"/>
<organism evidence="4 5">
    <name type="scientific">Micromonospora arida</name>
    <dbReference type="NCBI Taxonomy" id="2203715"/>
    <lineage>
        <taxon>Bacteria</taxon>
        <taxon>Bacillati</taxon>
        <taxon>Actinomycetota</taxon>
        <taxon>Actinomycetes</taxon>
        <taxon>Micromonosporales</taxon>
        <taxon>Micromonosporaceae</taxon>
        <taxon>Micromonospora</taxon>
    </lineage>
</organism>
<dbReference type="EMBL" id="QGSY01000087">
    <property type="protein sequence ID" value="RQX13575.1"/>
    <property type="molecule type" value="Genomic_DNA"/>
</dbReference>
<dbReference type="InterPro" id="IPR005656">
    <property type="entry name" value="MmgE_PrpD"/>
</dbReference>
<evidence type="ECO:0000259" key="3">
    <source>
        <dbReference type="Pfam" id="PF19305"/>
    </source>
</evidence>
<dbReference type="InterPro" id="IPR042183">
    <property type="entry name" value="MmgE/PrpD_sf_1"/>
</dbReference>
<dbReference type="GO" id="GO:0016829">
    <property type="term" value="F:lyase activity"/>
    <property type="evidence" value="ECO:0007669"/>
    <property type="project" value="InterPro"/>
</dbReference>
<name>A0A3N9XKG8_9ACTN</name>
<gene>
    <name evidence="4" type="ORF">DLJ58_03360</name>
</gene>
<evidence type="ECO:0000256" key="1">
    <source>
        <dbReference type="ARBA" id="ARBA00006174"/>
    </source>
</evidence>
<dbReference type="InterPro" id="IPR042188">
    <property type="entry name" value="MmgE/PrpD_sf_2"/>
</dbReference>
<dbReference type="Gene3D" id="1.10.4100.10">
    <property type="entry name" value="2-methylcitrate dehydratase PrpD"/>
    <property type="match status" value="1"/>
</dbReference>
<comment type="caution">
    <text evidence="4">The sequence shown here is derived from an EMBL/GenBank/DDBJ whole genome shotgun (WGS) entry which is preliminary data.</text>
</comment>
<evidence type="ECO:0000313" key="5">
    <source>
        <dbReference type="Proteomes" id="UP000266889"/>
    </source>
</evidence>
<dbReference type="RefSeq" id="WP_124853800.1">
    <property type="nucleotide sequence ID" value="NZ_JBEXIG010000007.1"/>
</dbReference>
<feature type="domain" description="MmgE/PrpD C-terminal" evidence="3">
    <location>
        <begin position="297"/>
        <end position="460"/>
    </location>
</feature>
<dbReference type="Pfam" id="PF03972">
    <property type="entry name" value="MmgE_PrpD_N"/>
    <property type="match status" value="1"/>
</dbReference>
<dbReference type="PANTHER" id="PTHR16943:SF8">
    <property type="entry name" value="2-METHYLCITRATE DEHYDRATASE"/>
    <property type="match status" value="1"/>
</dbReference>
<sequence>MTAGGGTDGTTAAPGDQPTLSARLARFAVDCRDHGVPDAVRADIPGRVLDILGLALAAHADPGADAAAAALRSVRRWGGIGEATVIGSGDRLPAPAAALVNGVLAHSLDFDDTHLPSVLHPSASVVPAALAAAEAVETGAAAGGAALVAAVAAGIEITNRLGMAGYLPATGVNVFFERGQHATSICGTIGAAVAAGLLYGLDDVGIGHAIGIAASMGAGILEANRTGGSVKQAHCGWAAHAGVSAAVLAADGLTGPPTVLEGRFGFFTAHTGDFTADALLRGLGTDWEVLRTVYKPYPSNHFTHPGVDCALALRAGGLDPADVAEIELGVAAPVLRTIAEPTAEKTRPRSAYHAKFSGPYTIAAALLGGGGLGLSLDDFAGELPADRLALAARVRCVADPRASELFPRAFAAVLRVRTRGGALLEHRVDSSRGGPQHPLSAADLATKFQLNAERAVPPAQIAALRDAVLGATGAGVTPSALLALTAPAR</sequence>
<evidence type="ECO:0000259" key="2">
    <source>
        <dbReference type="Pfam" id="PF03972"/>
    </source>
</evidence>
<evidence type="ECO:0000313" key="4">
    <source>
        <dbReference type="EMBL" id="RQX13575.1"/>
    </source>
</evidence>
<proteinExistence type="inferred from homology"/>
<dbReference type="InterPro" id="IPR036148">
    <property type="entry name" value="MmgE/PrpD_sf"/>
</dbReference>
<dbReference type="PANTHER" id="PTHR16943">
    <property type="entry name" value="2-METHYLCITRATE DEHYDRATASE-RELATED"/>
    <property type="match status" value="1"/>
</dbReference>
<accession>A0A3N9XKG8</accession>